<dbReference type="InterPro" id="IPR036390">
    <property type="entry name" value="WH_DNA-bd_sf"/>
</dbReference>
<dbReference type="Gene3D" id="1.10.10.10">
    <property type="entry name" value="Winged helix-like DNA-binding domain superfamily/Winged helix DNA-binding domain"/>
    <property type="match status" value="1"/>
</dbReference>
<keyword evidence="4" id="KW-1185">Reference proteome</keyword>
<evidence type="ECO:0008006" key="5">
    <source>
        <dbReference type="Google" id="ProtNLM"/>
    </source>
</evidence>
<feature type="domain" description="Putative conjugal transfer nickase/helicase TraI C-terminal" evidence="2">
    <location>
        <begin position="189"/>
        <end position="302"/>
    </location>
</feature>
<dbReference type="RefSeq" id="WP_011839976.1">
    <property type="nucleotide sequence ID" value="NC_009036.1"/>
</dbReference>
<name>A3DB48_SHEB5</name>
<dbReference type="HOGENOM" id="CLU_902821_0_0_6"/>
<evidence type="ECO:0000313" key="4">
    <source>
        <dbReference type="Proteomes" id="UP000001557"/>
    </source>
</evidence>
<dbReference type="EMBL" id="CP000565">
    <property type="protein sequence ID" value="ABN63961.1"/>
    <property type="molecule type" value="Genomic_DNA"/>
</dbReference>
<dbReference type="Proteomes" id="UP000001557">
    <property type="component" value="Plasmid pSbal02"/>
</dbReference>
<dbReference type="Pfam" id="PF07515">
    <property type="entry name" value="TraI_2_C"/>
    <property type="match status" value="1"/>
</dbReference>
<gene>
    <name evidence="3" type="ordered locus">Sbal_4411</name>
</gene>
<dbReference type="Pfam" id="PF07514">
    <property type="entry name" value="TraI_2"/>
    <property type="match status" value="1"/>
</dbReference>
<dbReference type="InterPro" id="IPR036388">
    <property type="entry name" value="WH-like_DNA-bd_sf"/>
</dbReference>
<keyword evidence="3" id="KW-0614">Plasmid</keyword>
<dbReference type="AlphaFoldDB" id="A3DB48"/>
<evidence type="ECO:0000259" key="1">
    <source>
        <dbReference type="Pfam" id="PF07514"/>
    </source>
</evidence>
<feature type="domain" description="Uncharacterised" evidence="1">
    <location>
        <begin position="3"/>
        <end position="46"/>
    </location>
</feature>
<reference evidence="3 4" key="1">
    <citation type="submission" date="2007-02" db="EMBL/GenBank/DDBJ databases">
        <title>Complete sequence of plasmid pSbal02 of Shewanella baltica OS155.</title>
        <authorList>
            <consortium name="US DOE Joint Genome Institute"/>
            <person name="Copeland A."/>
            <person name="Lucas S."/>
            <person name="Lapidus A."/>
            <person name="Barry K."/>
            <person name="Detter J.C."/>
            <person name="Glavina del Rio T."/>
            <person name="Hammon N."/>
            <person name="Israni S."/>
            <person name="Dalin E."/>
            <person name="Tice H."/>
            <person name="Pitluck S."/>
            <person name="Sims D.R."/>
            <person name="Brettin T."/>
            <person name="Bruce D."/>
            <person name="Han C."/>
            <person name="Tapia R."/>
            <person name="Brainard J."/>
            <person name="Schmutz J."/>
            <person name="Larimer F."/>
            <person name="Land M."/>
            <person name="Hauser L."/>
            <person name="Kyrpides N."/>
            <person name="Mikhailova N."/>
            <person name="Brettar I."/>
            <person name="Klappenbach J."/>
            <person name="Konstantinidis K."/>
            <person name="Rodrigues J."/>
            <person name="Tiedje J."/>
            <person name="Richardson P."/>
        </authorList>
    </citation>
    <scope>NUCLEOTIDE SEQUENCE [LARGE SCALE GENOMIC DNA]</scope>
    <source>
        <strain evidence="4">OS155 / ATCC BAA-1091</strain>
        <plasmid evidence="3 4">pSbal02</plasmid>
    </source>
</reference>
<geneLocation type="plasmid" evidence="3 4">
    <name>pSbal02</name>
</geneLocation>
<evidence type="ECO:0000259" key="2">
    <source>
        <dbReference type="Pfam" id="PF07515"/>
    </source>
</evidence>
<sequence>MCKPIADLIRTTLLDRGISGVPSSNTKLFNELQQHNIIRPNEQGLAVWSIKVTLTDVNWYQKFTCLCIHLPTFAPELALNSLPGFIDILPPEDEKPLAEAISSVGFAVEEQEPVPESVNTETIETDDTYVTREVIVQDDLLISMIPGMEALMSPIIEATPSKNDINESADVLGPELLVTPFNKLTDHQIGILFWNWIEAGLLAGELSINTAEAFIHKVNGQVFIVSPTAMKVFCKKYQQGCDADSYLAVQSGFQSLGLHLKTTEGRNIHSVKVTASGKRLNGFFIKLTTTLAALALPDNSALSSEGGE</sequence>
<proteinExistence type="predicted"/>
<dbReference type="InterPro" id="IPR011093">
    <property type="entry name" value="TraI_2_C"/>
</dbReference>
<dbReference type="SUPFAM" id="SSF46785">
    <property type="entry name" value="Winged helix' DNA-binding domain"/>
    <property type="match status" value="1"/>
</dbReference>
<protein>
    <recommendedName>
        <fullName evidence="5">Conjugal transfer nickase/helicase TraI C-terminal domain-containing protein</fullName>
    </recommendedName>
</protein>
<organism evidence="3 4">
    <name type="scientific">Shewanella baltica (strain OS155 / ATCC BAA-1091)</name>
    <dbReference type="NCBI Taxonomy" id="325240"/>
    <lineage>
        <taxon>Bacteria</taxon>
        <taxon>Pseudomonadati</taxon>
        <taxon>Pseudomonadota</taxon>
        <taxon>Gammaproteobacteria</taxon>
        <taxon>Alteromonadales</taxon>
        <taxon>Shewanellaceae</taxon>
        <taxon>Shewanella</taxon>
    </lineage>
</organism>
<evidence type="ECO:0000313" key="3">
    <source>
        <dbReference type="EMBL" id="ABN63961.1"/>
    </source>
</evidence>
<accession>A3DB48</accession>
<dbReference type="Gene3D" id="2.40.10.200">
    <property type="entry name" value="STY4665 C-terminal domain-like"/>
    <property type="match status" value="1"/>
</dbReference>
<dbReference type="InterPro" id="IPR011119">
    <property type="entry name" value="Unchr_helicase_relaxase_TraI"/>
</dbReference>
<dbReference type="KEGG" id="sbl:Sbal_4411"/>